<dbReference type="PROSITE" id="PS50102">
    <property type="entry name" value="RRM"/>
    <property type="match status" value="2"/>
</dbReference>
<comment type="caution">
    <text evidence="5">The sequence shown here is derived from an EMBL/GenBank/DDBJ whole genome shotgun (WGS) entry which is preliminary data.</text>
</comment>
<organism evidence="5 6">
    <name type="scientific">Coemansia pectinata</name>
    <dbReference type="NCBI Taxonomy" id="1052879"/>
    <lineage>
        <taxon>Eukaryota</taxon>
        <taxon>Fungi</taxon>
        <taxon>Fungi incertae sedis</taxon>
        <taxon>Zoopagomycota</taxon>
        <taxon>Kickxellomycotina</taxon>
        <taxon>Kickxellomycetes</taxon>
        <taxon>Kickxellales</taxon>
        <taxon>Kickxellaceae</taxon>
        <taxon>Coemansia</taxon>
    </lineage>
</organism>
<reference evidence="5" key="1">
    <citation type="submission" date="2022-07" db="EMBL/GenBank/DDBJ databases">
        <title>Phylogenomic reconstructions and comparative analyses of Kickxellomycotina fungi.</title>
        <authorList>
            <person name="Reynolds N.K."/>
            <person name="Stajich J.E."/>
            <person name="Barry K."/>
            <person name="Grigoriev I.V."/>
            <person name="Crous P."/>
            <person name="Smith M.E."/>
        </authorList>
    </citation>
    <scope>NUCLEOTIDE SEQUENCE</scope>
    <source>
        <strain evidence="5">BCRC 34297</strain>
    </source>
</reference>
<name>A0A9W8GUE5_9FUNG</name>
<dbReference type="Proteomes" id="UP001140011">
    <property type="component" value="Unassembled WGS sequence"/>
</dbReference>
<dbReference type="Gene3D" id="3.30.70.330">
    <property type="match status" value="2"/>
</dbReference>
<feature type="domain" description="RRM" evidence="4">
    <location>
        <begin position="222"/>
        <end position="299"/>
    </location>
</feature>
<dbReference type="SUPFAM" id="SSF54928">
    <property type="entry name" value="RNA-binding domain, RBD"/>
    <property type="match status" value="2"/>
</dbReference>
<evidence type="ECO:0000313" key="6">
    <source>
        <dbReference type="Proteomes" id="UP001140011"/>
    </source>
</evidence>
<dbReference type="InterPro" id="IPR035979">
    <property type="entry name" value="RBD_domain_sf"/>
</dbReference>
<dbReference type="InterPro" id="IPR052462">
    <property type="entry name" value="SLIRP/GR-RBP-like"/>
</dbReference>
<evidence type="ECO:0000256" key="3">
    <source>
        <dbReference type="SAM" id="MobiDB-lite"/>
    </source>
</evidence>
<sequence length="361" mass="37452">MAKSAAATPSKKTKKQVKPQEPESESEASSAQESSSSESESGSDSGSDSESDKEEEKKKESESGSDSDSSSDSGSESESEAEVETGKRKASDAEDSDADMASNDEESTEVVAKKQKTDAEEETFSVFVGNLPWSASNESMAEAFSSYGEVLSARIALDNATGRSRGFGYVDFANAEARDKAINGGSFDMDGRDVRVDKAEKASSSKPARGDANAASNSTPSATLFIGNMSFNTTEDSLREAFAECGTVVSARIPTDRETGRMKGFGYIEFDSVEAATEALKYNNTDLDGRNIRLDYSTPRTGGGESGGRGGGRGGFRGGRGGGGFRGGNGGGRGGRGGGGFRGGRGGGGGRFGDSNSHSRY</sequence>
<feature type="compositionally biased region" description="Acidic residues" evidence="3">
    <location>
        <begin position="93"/>
        <end position="108"/>
    </location>
</feature>
<keyword evidence="6" id="KW-1185">Reference proteome</keyword>
<dbReference type="PANTHER" id="PTHR48027">
    <property type="entry name" value="HETEROGENEOUS NUCLEAR RIBONUCLEOPROTEIN 87F-RELATED"/>
    <property type="match status" value="1"/>
</dbReference>
<feature type="compositionally biased region" description="Low complexity" evidence="3">
    <location>
        <begin position="27"/>
        <end position="46"/>
    </location>
</feature>
<keyword evidence="1 2" id="KW-0694">RNA-binding</keyword>
<accession>A0A9W8GUE5</accession>
<feature type="compositionally biased region" description="Gly residues" evidence="3">
    <location>
        <begin position="301"/>
        <end position="352"/>
    </location>
</feature>
<evidence type="ECO:0000259" key="4">
    <source>
        <dbReference type="PROSITE" id="PS50102"/>
    </source>
</evidence>
<proteinExistence type="predicted"/>
<dbReference type="GO" id="GO:0003723">
    <property type="term" value="F:RNA binding"/>
    <property type="evidence" value="ECO:0007669"/>
    <property type="project" value="UniProtKB-UniRule"/>
</dbReference>
<feature type="compositionally biased region" description="Low complexity" evidence="3">
    <location>
        <begin position="1"/>
        <end position="10"/>
    </location>
</feature>
<dbReference type="InterPro" id="IPR012677">
    <property type="entry name" value="Nucleotide-bd_a/b_plait_sf"/>
</dbReference>
<dbReference type="EMBL" id="JANBUH010000627">
    <property type="protein sequence ID" value="KAJ2750112.1"/>
    <property type="molecule type" value="Genomic_DNA"/>
</dbReference>
<protein>
    <submittedName>
        <fullName evidence="5">Nuclear localization sequence binding protein</fullName>
    </submittedName>
</protein>
<evidence type="ECO:0000256" key="2">
    <source>
        <dbReference type="PROSITE-ProRule" id="PRU00176"/>
    </source>
</evidence>
<dbReference type="Pfam" id="PF00076">
    <property type="entry name" value="RRM_1"/>
    <property type="match status" value="2"/>
</dbReference>
<gene>
    <name evidence="5" type="primary">NSR1</name>
    <name evidence="5" type="ORF">GGI19_005289</name>
</gene>
<dbReference type="InterPro" id="IPR000504">
    <property type="entry name" value="RRM_dom"/>
</dbReference>
<feature type="region of interest" description="Disordered" evidence="3">
    <location>
        <begin position="293"/>
        <end position="361"/>
    </location>
</feature>
<dbReference type="SMART" id="SM00360">
    <property type="entry name" value="RRM"/>
    <property type="match status" value="2"/>
</dbReference>
<dbReference type="AlphaFoldDB" id="A0A9W8GUE5"/>
<evidence type="ECO:0000256" key="1">
    <source>
        <dbReference type="ARBA" id="ARBA00022884"/>
    </source>
</evidence>
<feature type="region of interest" description="Disordered" evidence="3">
    <location>
        <begin position="1"/>
        <end position="122"/>
    </location>
</feature>
<feature type="compositionally biased region" description="Low complexity" evidence="3">
    <location>
        <begin position="64"/>
        <end position="74"/>
    </location>
</feature>
<feature type="region of interest" description="Disordered" evidence="3">
    <location>
        <begin position="197"/>
        <end position="219"/>
    </location>
</feature>
<dbReference type="OrthoDB" id="6730379at2759"/>
<evidence type="ECO:0000313" key="5">
    <source>
        <dbReference type="EMBL" id="KAJ2750112.1"/>
    </source>
</evidence>
<feature type="domain" description="RRM" evidence="4">
    <location>
        <begin position="124"/>
        <end position="201"/>
    </location>
</feature>